<dbReference type="VEuPathDB" id="VectorBase:LOC119175943"/>
<evidence type="ECO:0000259" key="5">
    <source>
        <dbReference type="PROSITE" id="PS50836"/>
    </source>
</evidence>
<evidence type="ECO:0000259" key="6">
    <source>
        <dbReference type="PROSITE" id="PS51549"/>
    </source>
</evidence>
<evidence type="ECO:0000256" key="4">
    <source>
        <dbReference type="SAM" id="SignalP"/>
    </source>
</evidence>
<reference evidence="7" key="1">
    <citation type="journal article" date="2020" name="Cell">
        <title>Large-Scale Comparative Analyses of Tick Genomes Elucidate Their Genetic Diversity and Vector Capacities.</title>
        <authorList>
            <consortium name="Tick Genome and Microbiome Consortium (TIGMIC)"/>
            <person name="Jia N."/>
            <person name="Wang J."/>
            <person name="Shi W."/>
            <person name="Du L."/>
            <person name="Sun Y."/>
            <person name="Zhan W."/>
            <person name="Jiang J.F."/>
            <person name="Wang Q."/>
            <person name="Zhang B."/>
            <person name="Ji P."/>
            <person name="Bell-Sakyi L."/>
            <person name="Cui X.M."/>
            <person name="Yuan T.T."/>
            <person name="Jiang B.G."/>
            <person name="Yang W.F."/>
            <person name="Lam T.T."/>
            <person name="Chang Q.C."/>
            <person name="Ding S.J."/>
            <person name="Wang X.J."/>
            <person name="Zhu J.G."/>
            <person name="Ruan X.D."/>
            <person name="Zhao L."/>
            <person name="Wei J.T."/>
            <person name="Ye R.Z."/>
            <person name="Que T.C."/>
            <person name="Du C.H."/>
            <person name="Zhou Y.H."/>
            <person name="Cheng J.X."/>
            <person name="Dai P.F."/>
            <person name="Guo W.B."/>
            <person name="Han X.H."/>
            <person name="Huang E.J."/>
            <person name="Li L.F."/>
            <person name="Wei W."/>
            <person name="Gao Y.C."/>
            <person name="Liu J.Z."/>
            <person name="Shao H.Z."/>
            <person name="Wang X."/>
            <person name="Wang C.C."/>
            <person name="Yang T.C."/>
            <person name="Huo Q.B."/>
            <person name="Li W."/>
            <person name="Chen H.Y."/>
            <person name="Chen S.E."/>
            <person name="Zhou L.G."/>
            <person name="Ni X.B."/>
            <person name="Tian J.H."/>
            <person name="Sheng Y."/>
            <person name="Liu T."/>
            <person name="Pan Y.S."/>
            <person name="Xia L.Y."/>
            <person name="Li J."/>
            <person name="Zhao F."/>
            <person name="Cao W.C."/>
        </authorList>
    </citation>
    <scope>NUCLEOTIDE SEQUENCE</scope>
    <source>
        <strain evidence="7">Rmic-2018</strain>
    </source>
</reference>
<proteinExistence type="predicted"/>
<protein>
    <recommendedName>
        <fullName evidence="9">Protein to be involved in spindle matrix formation</fullName>
    </recommendedName>
</protein>
<feature type="signal peptide" evidence="4">
    <location>
        <begin position="1"/>
        <end position="39"/>
    </location>
</feature>
<keyword evidence="8" id="KW-1185">Reference proteome</keyword>
<reference evidence="7" key="2">
    <citation type="submission" date="2021-09" db="EMBL/GenBank/DDBJ databases">
        <authorList>
            <person name="Jia N."/>
            <person name="Wang J."/>
            <person name="Shi W."/>
            <person name="Du L."/>
            <person name="Sun Y."/>
            <person name="Zhan W."/>
            <person name="Jiang J."/>
            <person name="Wang Q."/>
            <person name="Zhang B."/>
            <person name="Ji P."/>
            <person name="Sakyi L.B."/>
            <person name="Cui X."/>
            <person name="Yuan T."/>
            <person name="Jiang B."/>
            <person name="Yang W."/>
            <person name="Lam T.T.-Y."/>
            <person name="Chang Q."/>
            <person name="Ding S."/>
            <person name="Wang X."/>
            <person name="Zhu J."/>
            <person name="Ruan X."/>
            <person name="Zhao L."/>
            <person name="Wei J."/>
            <person name="Que T."/>
            <person name="Du C."/>
            <person name="Cheng J."/>
            <person name="Dai P."/>
            <person name="Han X."/>
            <person name="Huang E."/>
            <person name="Gao Y."/>
            <person name="Liu J."/>
            <person name="Shao H."/>
            <person name="Ye R."/>
            <person name="Li L."/>
            <person name="Wei W."/>
            <person name="Wang X."/>
            <person name="Wang C."/>
            <person name="Huo Q."/>
            <person name="Li W."/>
            <person name="Guo W."/>
            <person name="Chen H."/>
            <person name="Chen S."/>
            <person name="Zhou L."/>
            <person name="Zhou L."/>
            <person name="Ni X."/>
            <person name="Tian J."/>
            <person name="Zhou Y."/>
            <person name="Sheng Y."/>
            <person name="Liu T."/>
            <person name="Pan Y."/>
            <person name="Xia L."/>
            <person name="Li J."/>
            <person name="Zhao F."/>
            <person name="Cao W."/>
        </authorList>
    </citation>
    <scope>NUCLEOTIDE SEQUENCE</scope>
    <source>
        <strain evidence="7">Rmic-2018</strain>
        <tissue evidence="7">Larvae</tissue>
    </source>
</reference>
<dbReference type="InterPro" id="IPR005018">
    <property type="entry name" value="DOMON_domain"/>
</dbReference>
<feature type="transmembrane region" description="Helical" evidence="3">
    <location>
        <begin position="792"/>
        <end position="810"/>
    </location>
</feature>
<organism evidence="7 8">
    <name type="scientific">Rhipicephalus microplus</name>
    <name type="common">Cattle tick</name>
    <name type="synonym">Boophilus microplus</name>
    <dbReference type="NCBI Taxonomy" id="6941"/>
    <lineage>
        <taxon>Eukaryota</taxon>
        <taxon>Metazoa</taxon>
        <taxon>Ecdysozoa</taxon>
        <taxon>Arthropoda</taxon>
        <taxon>Chelicerata</taxon>
        <taxon>Arachnida</taxon>
        <taxon>Acari</taxon>
        <taxon>Parasitiformes</taxon>
        <taxon>Ixodida</taxon>
        <taxon>Ixodoidea</taxon>
        <taxon>Ixodidae</taxon>
        <taxon>Rhipicephalinae</taxon>
        <taxon>Rhipicephalus</taxon>
        <taxon>Boophilus</taxon>
    </lineage>
</organism>
<evidence type="ECO:0000256" key="1">
    <source>
        <dbReference type="ARBA" id="ARBA00022737"/>
    </source>
</evidence>
<accession>A0A9J6DZV7</accession>
<keyword evidence="3" id="KW-0472">Membrane</keyword>
<gene>
    <name evidence="7" type="ORF">HPB51_007148</name>
</gene>
<dbReference type="Proteomes" id="UP000821866">
    <property type="component" value="Chromosome 4"/>
</dbReference>
<feature type="domain" description="DM13" evidence="6">
    <location>
        <begin position="45"/>
        <end position="178"/>
    </location>
</feature>
<comment type="caution">
    <text evidence="7">The sequence shown here is derived from an EMBL/GenBank/DDBJ whole genome shotgun (WGS) entry which is preliminary data.</text>
</comment>
<evidence type="ECO:0000313" key="7">
    <source>
        <dbReference type="EMBL" id="KAH8027598.1"/>
    </source>
</evidence>
<evidence type="ECO:0000256" key="3">
    <source>
        <dbReference type="SAM" id="Phobius"/>
    </source>
</evidence>
<dbReference type="SMART" id="SM00664">
    <property type="entry name" value="DoH"/>
    <property type="match status" value="1"/>
</dbReference>
<dbReference type="SMART" id="SM00686">
    <property type="entry name" value="DM13"/>
    <property type="match status" value="2"/>
</dbReference>
<dbReference type="EMBL" id="JABSTU010000006">
    <property type="protein sequence ID" value="KAH8027598.1"/>
    <property type="molecule type" value="Genomic_DNA"/>
</dbReference>
<dbReference type="Pfam" id="PF03351">
    <property type="entry name" value="DOMON"/>
    <property type="match status" value="1"/>
</dbReference>
<dbReference type="PANTHER" id="PTHR24036">
    <property type="entry name" value="SKELETOR-RELATED"/>
    <property type="match status" value="1"/>
</dbReference>
<dbReference type="AlphaFoldDB" id="A0A9J6DZV7"/>
<feature type="domain" description="DM13" evidence="6">
    <location>
        <begin position="214"/>
        <end position="325"/>
    </location>
</feature>
<name>A0A9J6DZV7_RHIMP</name>
<keyword evidence="3" id="KW-1133">Transmembrane helix</keyword>
<keyword evidence="3" id="KW-0812">Transmembrane</keyword>
<evidence type="ECO:0000313" key="8">
    <source>
        <dbReference type="Proteomes" id="UP000821866"/>
    </source>
</evidence>
<feature type="region of interest" description="Disordered" evidence="2">
    <location>
        <begin position="746"/>
        <end position="786"/>
    </location>
</feature>
<dbReference type="Pfam" id="PF10517">
    <property type="entry name" value="DM13"/>
    <property type="match status" value="1"/>
</dbReference>
<dbReference type="Pfam" id="PF25489">
    <property type="entry name" value="At5g54830"/>
    <property type="match status" value="1"/>
</dbReference>
<feature type="compositionally biased region" description="Pro residues" evidence="2">
    <location>
        <begin position="748"/>
        <end position="770"/>
    </location>
</feature>
<dbReference type="PROSITE" id="PS51549">
    <property type="entry name" value="DM13"/>
    <property type="match status" value="2"/>
</dbReference>
<dbReference type="InterPro" id="IPR057443">
    <property type="entry name" value="At5g54830-like"/>
</dbReference>
<feature type="domain" description="DOMON" evidence="5">
    <location>
        <begin position="369"/>
        <end position="500"/>
    </location>
</feature>
<feature type="chain" id="PRO_5039915956" description="Protein to be involved in spindle matrix formation" evidence="4">
    <location>
        <begin position="40"/>
        <end position="818"/>
    </location>
</feature>
<dbReference type="PROSITE" id="PS50836">
    <property type="entry name" value="DOMON"/>
    <property type="match status" value="1"/>
</dbReference>
<dbReference type="InterPro" id="IPR019545">
    <property type="entry name" value="DM13_domain"/>
</dbReference>
<dbReference type="PANTHER" id="PTHR24036:SF5">
    <property type="entry name" value="THROMBOMODULIN"/>
    <property type="match status" value="1"/>
</dbReference>
<keyword evidence="1" id="KW-0677">Repeat</keyword>
<dbReference type="CDD" id="cd09631">
    <property type="entry name" value="DOMON_DOH"/>
    <property type="match status" value="1"/>
</dbReference>
<dbReference type="InterPro" id="IPR052126">
    <property type="entry name" value="Spindle_Org/Thrombomodulin"/>
</dbReference>
<evidence type="ECO:0008006" key="9">
    <source>
        <dbReference type="Google" id="ProtNLM"/>
    </source>
</evidence>
<evidence type="ECO:0000256" key="2">
    <source>
        <dbReference type="SAM" id="MobiDB-lite"/>
    </source>
</evidence>
<sequence>MGMSHVRGNNNNNPDMVALTLMILLLVCTLVFQEAAASAEKPLEVWYLGRLDSGLHGIRGKVYAASGDTLVLRDFSYDGRAPGARFLMGRGGIPDGNSIAVGDDTGQLVIQRFLVVDCPLLFVPTVRRKRPVSYNALKAYRNQTLVLKLAPGKKITDFKWFGVFDRKAKRSFAHVEIPADLHLPRARTVATHLVGEHANASAIVIEDKHTLLIKDFYFDGSVPGLQDRVEYLSAGALKFALPPYSAPLQEPGKGGTFFLVGKGNKAGLSKGMKISDEKGSNSALGMYAGANLRLPLPENITVDDIDWFAVSCAHCTRPLVQGTMPKHIDVPVNLNARWIKKKTRQGRLRIRGPAVDADGFRNCETVYKDGIQVGWQLEADNITFSVRAVAAPNTWTAFGLSGADDKSQMVNADVAVISIIPPNNKIVVDDYFLTDRVQCSGRAGVCPDTAQSGTNDLKVKSSSFANGIVDVVYSRKLDTGDSKDKAINSRGPMAVVAAQGPLNEAQTDIVLYHTMVVTKYTVTLEFARTNAARNCPVLPGQPQPVPGGESPSKLLGGHHMVGVKEFDAALGPTGKADIGYQAITGMQGWGLSWWINGELIPVLHVERGLTYKFTVHGGDGPMFGAKYHPFYITDSPKGGGSKVTDQSTIGKPGHMLYAGVNFDNTTNRIDTSKGAGGFCEYKGTAATNTAETIEEFKKSVRFVCDRGAPVVFTWTPDKDTPDELYYQCYSHYYFGWKIMVHDRGKGPVVPPSPPPPAPTPKPPPTTGKPKPPAEKGAHSGESGGSGDAVRPALAPLWFACAAVLATFLLWGQARQRHA</sequence>
<keyword evidence="4" id="KW-0732">Signal</keyword>
<dbReference type="InterPro" id="IPR045266">
    <property type="entry name" value="DOH_DOMON"/>
</dbReference>